<feature type="region of interest" description="Disordered" evidence="5">
    <location>
        <begin position="405"/>
        <end position="432"/>
    </location>
</feature>
<feature type="compositionally biased region" description="Basic and acidic residues" evidence="5">
    <location>
        <begin position="12"/>
        <end position="33"/>
    </location>
</feature>
<dbReference type="GO" id="GO:0034993">
    <property type="term" value="C:meiotic nuclear membrane microtubule tethering complex"/>
    <property type="evidence" value="ECO:0007669"/>
    <property type="project" value="TreeGrafter"/>
</dbReference>
<sequence length="1049" mass="117418">MMNGGGRGGRLRSRDRGAAERAPTRTQVEDFKKPNLPALKGAPSARRQYAYGAATEPSAPRRLGNDGIPLSLEEAMNNVLQRQELREAEEDRELQRLQPNPQMAPRYDLTREPTSSDHESELSSDDEPNQQSRSLHNSSRGQVPNSTSSKLANTRATAKVAFDISFHQEEDEIESEEGDDEDGELTPTESDDSDSRSFDAEGDYFGNASLRLSPLPSLQQKPVLQPIPLNRTTNHRRPPVSSLGTTKDQYDQTTPDRVNPTPNRAWSAVKSLLRGRILGPVSPPESDSQLSQTAGTSRPAEQNQATARTRIHKPPATTNTVNQPQDTDQRAVFRRRNVSSSTHLPSAIAARQPRPRFTSDHSELDDAVQNNIREAESYALQMRQGTLRRILASLFPWGFGLQSQPRDTQYRDGDNDSTTSSDLGSDFDSELDSTATDESINWQQLFNPLTYLQAIYWFFSTMVEGVTSSFSGYFSGFFSESLRQRLAVIGEALLYTVSGFSFLLLAVVLSSIAIANLPSLDELPDISVPSVSIPTPPGIGDLASRIGSLIPSISWSSRSVWDDFPGLDELRGDQYVEFEDLINQILRDLRLMKGAGKLHESSIEKLNTVVPKVVHMTLKDGKPVISQEFWHAMRDLIEKDGSFPMLDKKGNNYEPSTEKQWKDIAAWVAGRPEISSKINEANDAIAKKLPHMWEAWAGDNQRRVEQTLRPILDKMKITGSLSDKDLDKRLDQIIKKHVESNKSDSTVVTREYFLQYLKNEFAAHWSEMKAEINELQPRLEQLIRDSLELAKKDDSSSLTRAEVTKLVDRSIRKAIADLNLEAMAKGQIRAHWDTDLKNQVNYFGVGAGAIVDPKHTSTTFKPDAKYLNDKGLKGAHPYAPIEALLPWHDDGDCWCAAREVNKRGNPHGAKLSVIMGHSIIPQHIVIEHILPGATTNPGARPRQIEVYIKVEDRAVRERLLDFAAAHYPEDQFDWNYTPADLPSQFVKVSQFVYEGAELHDGVHVHRLSSELVALNAETDQVIVRAVSNYGAPNHTCFYRIRLFGYKDDM</sequence>
<comment type="subcellular location">
    <subcellularLocation>
        <location evidence="1">Membrane</location>
    </subcellularLocation>
</comment>
<gene>
    <name evidence="8" type="ORF">M441DRAFT_36944</name>
</gene>
<name>A0A2T3ZA21_TRIA4</name>
<evidence type="ECO:0000259" key="7">
    <source>
        <dbReference type="PROSITE" id="PS51469"/>
    </source>
</evidence>
<accession>A0A2T3ZA21</accession>
<evidence type="ECO:0000256" key="2">
    <source>
        <dbReference type="ARBA" id="ARBA00022692"/>
    </source>
</evidence>
<dbReference type="InterPro" id="IPR012919">
    <property type="entry name" value="SUN_dom"/>
</dbReference>
<feature type="compositionally biased region" description="Basic and acidic residues" evidence="5">
    <location>
        <begin position="108"/>
        <end position="121"/>
    </location>
</feature>
<evidence type="ECO:0000256" key="3">
    <source>
        <dbReference type="ARBA" id="ARBA00022989"/>
    </source>
</evidence>
<organism evidence="8 9">
    <name type="scientific">Trichoderma asperellum (strain ATCC 204424 / CBS 433.97 / NBRC 101777)</name>
    <dbReference type="NCBI Taxonomy" id="1042311"/>
    <lineage>
        <taxon>Eukaryota</taxon>
        <taxon>Fungi</taxon>
        <taxon>Dikarya</taxon>
        <taxon>Ascomycota</taxon>
        <taxon>Pezizomycotina</taxon>
        <taxon>Sordariomycetes</taxon>
        <taxon>Hypocreomycetidae</taxon>
        <taxon>Hypocreales</taxon>
        <taxon>Hypocreaceae</taxon>
        <taxon>Trichoderma</taxon>
    </lineage>
</organism>
<keyword evidence="4 6" id="KW-0472">Membrane</keyword>
<proteinExistence type="predicted"/>
<keyword evidence="9" id="KW-1185">Reference proteome</keyword>
<evidence type="ECO:0000256" key="6">
    <source>
        <dbReference type="SAM" id="Phobius"/>
    </source>
</evidence>
<evidence type="ECO:0000256" key="5">
    <source>
        <dbReference type="SAM" id="MobiDB-lite"/>
    </source>
</evidence>
<dbReference type="Gene3D" id="2.60.120.260">
    <property type="entry name" value="Galactose-binding domain-like"/>
    <property type="match status" value="1"/>
</dbReference>
<feature type="transmembrane region" description="Helical" evidence="6">
    <location>
        <begin position="486"/>
        <end position="509"/>
    </location>
</feature>
<dbReference type="InterPro" id="IPR045119">
    <property type="entry name" value="SUN1-5"/>
</dbReference>
<feature type="region of interest" description="Disordered" evidence="5">
    <location>
        <begin position="277"/>
        <end position="307"/>
    </location>
</feature>
<dbReference type="OrthoDB" id="342281at2759"/>
<dbReference type="PROSITE" id="PS51469">
    <property type="entry name" value="SUN"/>
    <property type="match status" value="1"/>
</dbReference>
<feature type="compositionally biased region" description="Acidic residues" evidence="5">
    <location>
        <begin position="169"/>
        <end position="192"/>
    </location>
</feature>
<dbReference type="GO" id="GO:0043495">
    <property type="term" value="F:protein-membrane adaptor activity"/>
    <property type="evidence" value="ECO:0007669"/>
    <property type="project" value="TreeGrafter"/>
</dbReference>
<evidence type="ECO:0000256" key="4">
    <source>
        <dbReference type="ARBA" id="ARBA00023136"/>
    </source>
</evidence>
<evidence type="ECO:0000313" key="8">
    <source>
        <dbReference type="EMBL" id="PTB41636.1"/>
    </source>
</evidence>
<dbReference type="Proteomes" id="UP000240493">
    <property type="component" value="Unassembled WGS sequence"/>
</dbReference>
<dbReference type="AlphaFoldDB" id="A0A2T3ZA21"/>
<feature type="domain" description="SUN" evidence="7">
    <location>
        <begin position="848"/>
        <end position="1047"/>
    </location>
</feature>
<feature type="region of interest" description="Disordered" evidence="5">
    <location>
        <begin position="168"/>
        <end position="264"/>
    </location>
</feature>
<feature type="transmembrane region" description="Helical" evidence="6">
    <location>
        <begin position="454"/>
        <end position="474"/>
    </location>
</feature>
<evidence type="ECO:0000313" key="9">
    <source>
        <dbReference type="Proteomes" id="UP000240493"/>
    </source>
</evidence>
<feature type="compositionally biased region" description="Polar residues" evidence="5">
    <location>
        <begin position="129"/>
        <end position="155"/>
    </location>
</feature>
<feature type="region of interest" description="Disordered" evidence="5">
    <location>
        <begin position="336"/>
        <end position="361"/>
    </location>
</feature>
<evidence type="ECO:0000256" key="1">
    <source>
        <dbReference type="ARBA" id="ARBA00004370"/>
    </source>
</evidence>
<feature type="compositionally biased region" description="Polar residues" evidence="5">
    <location>
        <begin position="285"/>
        <end position="307"/>
    </location>
</feature>
<feature type="compositionally biased region" description="Low complexity" evidence="5">
    <location>
        <begin position="209"/>
        <end position="226"/>
    </location>
</feature>
<keyword evidence="2 6" id="KW-0812">Transmembrane</keyword>
<dbReference type="PANTHER" id="PTHR12911:SF8">
    <property type="entry name" value="KLAROID PROTEIN-RELATED"/>
    <property type="match status" value="1"/>
</dbReference>
<reference evidence="8 9" key="1">
    <citation type="submission" date="2016-07" db="EMBL/GenBank/DDBJ databases">
        <title>Multiple horizontal gene transfer events from other fungi enriched the ability of initially mycotrophic Trichoderma (Ascomycota) to feed on dead plant biomass.</title>
        <authorList>
            <consortium name="DOE Joint Genome Institute"/>
            <person name="Aerts A."/>
            <person name="Atanasova L."/>
            <person name="Chenthamara K."/>
            <person name="Zhang J."/>
            <person name="Grujic M."/>
            <person name="Henrissat B."/>
            <person name="Kuo A."/>
            <person name="Salamov A."/>
            <person name="Lipzen A."/>
            <person name="Labutti K."/>
            <person name="Barry K."/>
            <person name="Miao Y."/>
            <person name="Rahimi M.J."/>
            <person name="Shen Q."/>
            <person name="Grigoriev I.V."/>
            <person name="Kubicek C.P."/>
            <person name="Druzhinina I.S."/>
        </authorList>
    </citation>
    <scope>NUCLEOTIDE SEQUENCE [LARGE SCALE GENOMIC DNA]</scope>
    <source>
        <strain evidence="8 9">CBS 433.97</strain>
    </source>
</reference>
<feature type="compositionally biased region" description="Polar residues" evidence="5">
    <location>
        <begin position="242"/>
        <end position="264"/>
    </location>
</feature>
<dbReference type="EMBL" id="KZ679261">
    <property type="protein sequence ID" value="PTB41636.1"/>
    <property type="molecule type" value="Genomic_DNA"/>
</dbReference>
<feature type="region of interest" description="Disordered" evidence="5">
    <location>
        <begin position="1"/>
        <end position="155"/>
    </location>
</feature>
<dbReference type="STRING" id="1042311.A0A2T3ZA21"/>
<dbReference type="PANTHER" id="PTHR12911">
    <property type="entry name" value="SAD1/UNC-84-LIKE PROTEIN-RELATED"/>
    <property type="match status" value="1"/>
</dbReference>
<keyword evidence="3 6" id="KW-1133">Transmembrane helix</keyword>
<protein>
    <recommendedName>
        <fullName evidence="7">SUN domain-containing protein</fullName>
    </recommendedName>
</protein>